<dbReference type="InterPro" id="IPR017896">
    <property type="entry name" value="4Fe4S_Fe-S-bd"/>
</dbReference>
<organism evidence="8 9">
    <name type="scientific">Solemya pervernicosa gill symbiont</name>
    <dbReference type="NCBI Taxonomy" id="642797"/>
    <lineage>
        <taxon>Bacteria</taxon>
        <taxon>Pseudomonadati</taxon>
        <taxon>Pseudomonadota</taxon>
        <taxon>Gammaproteobacteria</taxon>
        <taxon>sulfur-oxidizing symbionts</taxon>
    </lineage>
</organism>
<dbReference type="SUPFAM" id="SSF51905">
    <property type="entry name" value="FAD/NAD(P)-binding domain"/>
    <property type="match status" value="2"/>
</dbReference>
<keyword evidence="1" id="KW-0285">Flavoprotein</keyword>
<evidence type="ECO:0000256" key="1">
    <source>
        <dbReference type="ARBA" id="ARBA00022630"/>
    </source>
</evidence>
<evidence type="ECO:0000256" key="2">
    <source>
        <dbReference type="ARBA" id="ARBA00022723"/>
    </source>
</evidence>
<evidence type="ECO:0000313" key="9">
    <source>
        <dbReference type="Proteomes" id="UP000191110"/>
    </source>
</evidence>
<evidence type="ECO:0000256" key="5">
    <source>
        <dbReference type="ARBA" id="ARBA00023014"/>
    </source>
</evidence>
<accession>A0A1T2L5H2</accession>
<keyword evidence="3" id="KW-0560">Oxidoreductase</keyword>
<dbReference type="GO" id="GO:0046872">
    <property type="term" value="F:metal ion binding"/>
    <property type="evidence" value="ECO:0007669"/>
    <property type="project" value="UniProtKB-KW"/>
</dbReference>
<dbReference type="Proteomes" id="UP000191110">
    <property type="component" value="Unassembled WGS sequence"/>
</dbReference>
<feature type="domain" description="4Fe-4S ferredoxin-type" evidence="7">
    <location>
        <begin position="52"/>
        <end position="82"/>
    </location>
</feature>
<evidence type="ECO:0000256" key="3">
    <source>
        <dbReference type="ARBA" id="ARBA00023002"/>
    </source>
</evidence>
<dbReference type="SUPFAM" id="SSF54862">
    <property type="entry name" value="4Fe-4S ferredoxins"/>
    <property type="match status" value="1"/>
</dbReference>
<dbReference type="GO" id="GO:0016491">
    <property type="term" value="F:oxidoreductase activity"/>
    <property type="evidence" value="ECO:0007669"/>
    <property type="project" value="UniProtKB-KW"/>
</dbReference>
<dbReference type="InterPro" id="IPR050097">
    <property type="entry name" value="Ferredoxin-NADP_redctase_2"/>
</dbReference>
<evidence type="ECO:0000313" key="8">
    <source>
        <dbReference type="EMBL" id="OOZ40290.1"/>
    </source>
</evidence>
<dbReference type="AlphaFoldDB" id="A0A1T2L5H2"/>
<protein>
    <submittedName>
        <fullName evidence="8">4Fe-4S ferredoxin</fullName>
    </submittedName>
</protein>
<dbReference type="GO" id="GO:0051536">
    <property type="term" value="F:iron-sulfur cluster binding"/>
    <property type="evidence" value="ECO:0007669"/>
    <property type="project" value="UniProtKB-KW"/>
</dbReference>
<feature type="transmembrane region" description="Helical" evidence="6">
    <location>
        <begin position="12"/>
        <end position="29"/>
    </location>
</feature>
<evidence type="ECO:0000259" key="7">
    <source>
        <dbReference type="PROSITE" id="PS51379"/>
    </source>
</evidence>
<keyword evidence="5" id="KW-0411">Iron-sulfur</keyword>
<gene>
    <name evidence="8" type="ORF">BOW53_08255</name>
</gene>
<keyword evidence="6" id="KW-0812">Transmembrane</keyword>
<dbReference type="PRINTS" id="PR00469">
    <property type="entry name" value="PNDRDTASEII"/>
</dbReference>
<proteinExistence type="predicted"/>
<dbReference type="PROSITE" id="PS00198">
    <property type="entry name" value="4FE4S_FER_1"/>
    <property type="match status" value="1"/>
</dbReference>
<keyword evidence="4" id="KW-0408">Iron</keyword>
<dbReference type="Gene3D" id="3.30.70.20">
    <property type="match status" value="1"/>
</dbReference>
<keyword evidence="2" id="KW-0479">Metal-binding</keyword>
<dbReference type="PANTHER" id="PTHR48105">
    <property type="entry name" value="THIOREDOXIN REDUCTASE 1-RELATED-RELATED"/>
    <property type="match status" value="1"/>
</dbReference>
<dbReference type="Pfam" id="PF13738">
    <property type="entry name" value="Pyr_redox_3"/>
    <property type="match status" value="1"/>
</dbReference>
<dbReference type="EMBL" id="MPRL01000028">
    <property type="protein sequence ID" value="OOZ40290.1"/>
    <property type="molecule type" value="Genomic_DNA"/>
</dbReference>
<evidence type="ECO:0000256" key="4">
    <source>
        <dbReference type="ARBA" id="ARBA00023004"/>
    </source>
</evidence>
<dbReference type="InterPro" id="IPR036188">
    <property type="entry name" value="FAD/NAD-bd_sf"/>
</dbReference>
<sequence>MILDIEMGQILYFSPMLVILLSYIVLAFMKERHALAAKRETISSGLTEPASLHPLIDTTKCIGCGSCVTACPENLVLGLIKKRAELISPSHCIGHGACARACPMKAITLVFGTEKRGVDIPQIDESFETNVPGIYIAGELGGMGLIRNASEQGRQAMESIYKVSPQKKEGDWIDALVVGAGPAGIAANLVAKERKMSIITLEQESLGGTVAHYPRGKVVMTAPVKLPLVGKTRFKETTKERLLEFWSGVVEKHELQINFEERLEAVASVEGGFEVTSNKRSYRTRTLLLAIGRRGTPRKLGVPGEEQNKVVYRLVDAEQYRGQSVVVVGGGDSALEAAASLAEEEGTEVTLSYRSEAFNRAKEKNRQRVQAAEAAGNLKVLFRSNVKRITEDRIEIEQQGELIEQSNDAVIVLAGGILPTPFLKQIGIDIETKYGTA</sequence>
<keyword evidence="6" id="KW-0472">Membrane</keyword>
<dbReference type="PRINTS" id="PR00368">
    <property type="entry name" value="FADPNR"/>
</dbReference>
<comment type="caution">
    <text evidence="8">The sequence shown here is derived from an EMBL/GenBank/DDBJ whole genome shotgun (WGS) entry which is preliminary data.</text>
</comment>
<dbReference type="PROSITE" id="PS51379">
    <property type="entry name" value="4FE4S_FER_2"/>
    <property type="match status" value="2"/>
</dbReference>
<keyword evidence="9" id="KW-1185">Reference proteome</keyword>
<dbReference type="Pfam" id="PF13237">
    <property type="entry name" value="Fer4_10"/>
    <property type="match status" value="1"/>
</dbReference>
<keyword evidence="6" id="KW-1133">Transmembrane helix</keyword>
<dbReference type="RefSeq" id="WP_078483615.1">
    <property type="nucleotide sequence ID" value="NZ_MPRL01000028.1"/>
</dbReference>
<evidence type="ECO:0000256" key="6">
    <source>
        <dbReference type="SAM" id="Phobius"/>
    </source>
</evidence>
<dbReference type="InterPro" id="IPR017900">
    <property type="entry name" value="4Fe4S_Fe_S_CS"/>
</dbReference>
<dbReference type="Gene3D" id="3.50.50.60">
    <property type="entry name" value="FAD/NAD(P)-binding domain"/>
    <property type="match status" value="2"/>
</dbReference>
<name>A0A1T2L5H2_9GAMM</name>
<dbReference type="OrthoDB" id="9808559at2"/>
<reference evidence="8 9" key="1">
    <citation type="submission" date="2016-11" db="EMBL/GenBank/DDBJ databases">
        <title>Mixed transmission modes and dynamic genome evolution in an obligate animal-bacterial symbiosis.</title>
        <authorList>
            <person name="Russell S.L."/>
            <person name="Corbett-Detig R.B."/>
            <person name="Cavanaugh C.M."/>
        </authorList>
    </citation>
    <scope>NUCLEOTIDE SEQUENCE [LARGE SCALE GENOMIC DNA]</scope>
    <source>
        <strain evidence="8">Sveles-Q1</strain>
    </source>
</reference>
<feature type="domain" description="4Fe-4S ferredoxin-type" evidence="7">
    <location>
        <begin position="83"/>
        <end position="112"/>
    </location>
</feature>